<comment type="caution">
    <text evidence="4">The sequence shown here is derived from an EMBL/GenBank/DDBJ whole genome shotgun (WGS) entry which is preliminary data.</text>
</comment>
<dbReference type="SMART" id="SM00248">
    <property type="entry name" value="ANK"/>
    <property type="match status" value="7"/>
</dbReference>
<evidence type="ECO:0000256" key="1">
    <source>
        <dbReference type="ARBA" id="ARBA00022737"/>
    </source>
</evidence>
<keyword evidence="5" id="KW-1185">Reference proteome</keyword>
<dbReference type="Pfam" id="PF12796">
    <property type="entry name" value="Ank_2"/>
    <property type="match status" value="2"/>
</dbReference>
<dbReference type="PROSITE" id="PS50088">
    <property type="entry name" value="ANK_REPEAT"/>
    <property type="match status" value="5"/>
</dbReference>
<proteinExistence type="predicted"/>
<dbReference type="PROSITE" id="PS50297">
    <property type="entry name" value="ANK_REP_REGION"/>
    <property type="match status" value="5"/>
</dbReference>
<gene>
    <name evidence="4" type="ORF">TKK_009089</name>
</gene>
<dbReference type="PRINTS" id="PR01415">
    <property type="entry name" value="ANKYRIN"/>
</dbReference>
<evidence type="ECO:0000256" key="3">
    <source>
        <dbReference type="PROSITE-ProRule" id="PRU00023"/>
    </source>
</evidence>
<dbReference type="Proteomes" id="UP001627154">
    <property type="component" value="Unassembled WGS sequence"/>
</dbReference>
<dbReference type="SUPFAM" id="SSF48403">
    <property type="entry name" value="Ankyrin repeat"/>
    <property type="match status" value="1"/>
</dbReference>
<dbReference type="Gene3D" id="1.25.40.20">
    <property type="entry name" value="Ankyrin repeat-containing domain"/>
    <property type="match status" value="1"/>
</dbReference>
<dbReference type="PANTHER" id="PTHR24198:SF165">
    <property type="entry name" value="ANKYRIN REPEAT-CONTAINING PROTEIN-RELATED"/>
    <property type="match status" value="1"/>
</dbReference>
<dbReference type="EMBL" id="JBJJXI010000067">
    <property type="protein sequence ID" value="KAL3397055.1"/>
    <property type="molecule type" value="Genomic_DNA"/>
</dbReference>
<feature type="repeat" description="ANK" evidence="3">
    <location>
        <begin position="405"/>
        <end position="433"/>
    </location>
</feature>
<feature type="repeat" description="ANK" evidence="3">
    <location>
        <begin position="148"/>
        <end position="180"/>
    </location>
</feature>
<accession>A0ABD2WW06</accession>
<organism evidence="4 5">
    <name type="scientific">Trichogramma kaykai</name>
    <dbReference type="NCBI Taxonomy" id="54128"/>
    <lineage>
        <taxon>Eukaryota</taxon>
        <taxon>Metazoa</taxon>
        <taxon>Ecdysozoa</taxon>
        <taxon>Arthropoda</taxon>
        <taxon>Hexapoda</taxon>
        <taxon>Insecta</taxon>
        <taxon>Pterygota</taxon>
        <taxon>Neoptera</taxon>
        <taxon>Endopterygota</taxon>
        <taxon>Hymenoptera</taxon>
        <taxon>Apocrita</taxon>
        <taxon>Proctotrupomorpha</taxon>
        <taxon>Chalcidoidea</taxon>
        <taxon>Trichogrammatidae</taxon>
        <taxon>Trichogramma</taxon>
    </lineage>
</organism>
<dbReference type="InterPro" id="IPR036770">
    <property type="entry name" value="Ankyrin_rpt-contain_sf"/>
</dbReference>
<feature type="repeat" description="ANK" evidence="3">
    <location>
        <begin position="182"/>
        <end position="214"/>
    </location>
</feature>
<evidence type="ECO:0000256" key="2">
    <source>
        <dbReference type="ARBA" id="ARBA00023043"/>
    </source>
</evidence>
<protein>
    <submittedName>
        <fullName evidence="4">Uncharacterized protein</fullName>
    </submittedName>
</protein>
<sequence length="633" mass="72834">MKMSNSDSKCKHEAGINQEKLEILKSLYSKINWKIIDERHKFLRQLDPLISDWQGQLPNLRDIFRKDEIDWLLLQSVIDICEDDESPRFIEFVARSGYKDEPDLDRDGKPILRRTTAVHEAFSRVVDTVIPTLFKIYDRFDVNYTDDDGLTHFHIACRYNSTDIVKKFLELGQDPNLLHTCTGRSPLHIALDNDCTEVFELLLREGANPNFAYDDALFTPLHSICKMEDGDDNLVKMLFEISDEKHVQVQVDARNILGETPLHLALEHDNIEIAKLLLQKGADPNSANDEGETALHLLCQVKDDPDSVEMIFEACHDKYRPVQINAENGEGDAPLTLALLNSKPEVAKCLLKRGANQNFANKKGFTPLHILSKDDFEGDGKRVKLYFDICDAFNRPVLVDAKNSEGLTPLQLAVAYIRPSAVDVLLDHGADLSNFVFPNESYFGKELGEAILTADCLKTKLQFKLNDVTRLLPIINRLEKGGYELDREDALMIMKFFAQYEMFEKWRDLEEYNWLDDEEFLATARNIMVKPDLSFYDAIQLPPREAAVRLEHTDYCDVANTFKDFRELPERQQKACVMHLCEKATRRFFYRWALDPLWKLIHHRLPIVCCDMILDNLKNEDLCNICLAAVSQN</sequence>
<dbReference type="InterPro" id="IPR002110">
    <property type="entry name" value="Ankyrin_rpt"/>
</dbReference>
<dbReference type="AlphaFoldDB" id="A0ABD2WW06"/>
<reference evidence="4 5" key="1">
    <citation type="journal article" date="2024" name="bioRxiv">
        <title>A reference genome for Trichogramma kaykai: A tiny desert-dwelling parasitoid wasp with competing sex-ratio distorters.</title>
        <authorList>
            <person name="Culotta J."/>
            <person name="Lindsey A.R."/>
        </authorList>
    </citation>
    <scope>NUCLEOTIDE SEQUENCE [LARGE SCALE GENOMIC DNA]</scope>
    <source>
        <strain evidence="4 5">KSX58</strain>
    </source>
</reference>
<dbReference type="PANTHER" id="PTHR24198">
    <property type="entry name" value="ANKYRIN REPEAT AND PROTEIN KINASE DOMAIN-CONTAINING PROTEIN"/>
    <property type="match status" value="1"/>
</dbReference>
<evidence type="ECO:0000313" key="5">
    <source>
        <dbReference type="Proteomes" id="UP001627154"/>
    </source>
</evidence>
<keyword evidence="2 3" id="KW-0040">ANK repeat</keyword>
<evidence type="ECO:0000313" key="4">
    <source>
        <dbReference type="EMBL" id="KAL3397055.1"/>
    </source>
</evidence>
<feature type="repeat" description="ANK" evidence="3">
    <location>
        <begin position="330"/>
        <end position="362"/>
    </location>
</feature>
<name>A0ABD2WW06_9HYME</name>
<feature type="repeat" description="ANK" evidence="3">
    <location>
        <begin position="257"/>
        <end position="289"/>
    </location>
</feature>
<keyword evidence="1" id="KW-0677">Repeat</keyword>